<dbReference type="Pfam" id="PF13677">
    <property type="entry name" value="MotB_plug"/>
    <property type="match status" value="1"/>
</dbReference>
<sequence length="231" mass="26890">MMKKRRFSSNKNQDLWITSYADLISAIFAVMILFVSFSKIDIEKYDMVQRLMIEKKKQEFDEFKTLAQIEKTINEITEEHKLEKYINIKMDNKGLIISFDSAAQFKSASYTLIKDKILLMRPILSEIVLQSQYRYIDIEGHTDNVPGTKVSNWELSALRALAIQKYLQKLGLNNKNVRLIANAENKPLENYKSTINSSIDKKARELNRRVSIIIGEAKFKDLDENKRGTKK</sequence>
<keyword evidence="3" id="KW-1003">Cell membrane</keyword>
<dbReference type="InterPro" id="IPR050330">
    <property type="entry name" value="Bact_OuterMem_StrucFunc"/>
</dbReference>
<evidence type="ECO:0000256" key="6">
    <source>
        <dbReference type="ARBA" id="ARBA00023136"/>
    </source>
</evidence>
<evidence type="ECO:0000256" key="8">
    <source>
        <dbReference type="SAM" id="Phobius"/>
    </source>
</evidence>
<dbReference type="Proteomes" id="UP000308001">
    <property type="component" value="Unassembled WGS sequence"/>
</dbReference>
<evidence type="ECO:0000256" key="4">
    <source>
        <dbReference type="ARBA" id="ARBA00022692"/>
    </source>
</evidence>
<comment type="subcellular location">
    <subcellularLocation>
        <location evidence="1">Cell membrane</location>
        <topology evidence="1">Single-pass membrane protein</topology>
    </subcellularLocation>
</comment>
<dbReference type="CDD" id="cd07185">
    <property type="entry name" value="OmpA_C-like"/>
    <property type="match status" value="1"/>
</dbReference>
<evidence type="ECO:0000256" key="2">
    <source>
        <dbReference type="ARBA" id="ARBA00008914"/>
    </source>
</evidence>
<feature type="transmembrane region" description="Helical" evidence="8">
    <location>
        <begin position="20"/>
        <end position="37"/>
    </location>
</feature>
<dbReference type="GO" id="GO:0005886">
    <property type="term" value="C:plasma membrane"/>
    <property type="evidence" value="ECO:0007669"/>
    <property type="project" value="UniProtKB-SubCell"/>
</dbReference>
<dbReference type="PANTHER" id="PTHR30329">
    <property type="entry name" value="STATOR ELEMENT OF FLAGELLAR MOTOR COMPLEX"/>
    <property type="match status" value="1"/>
</dbReference>
<dbReference type="SUPFAM" id="SSF103088">
    <property type="entry name" value="OmpA-like"/>
    <property type="match status" value="1"/>
</dbReference>
<evidence type="ECO:0000256" key="7">
    <source>
        <dbReference type="PROSITE-ProRule" id="PRU00473"/>
    </source>
</evidence>
<evidence type="ECO:0000313" key="10">
    <source>
        <dbReference type="EMBL" id="TLS70995.1"/>
    </source>
</evidence>
<organism evidence="10 11">
    <name type="scientific">Aliarcobacter thereius</name>
    <dbReference type="NCBI Taxonomy" id="544718"/>
    <lineage>
        <taxon>Bacteria</taxon>
        <taxon>Pseudomonadati</taxon>
        <taxon>Campylobacterota</taxon>
        <taxon>Epsilonproteobacteria</taxon>
        <taxon>Campylobacterales</taxon>
        <taxon>Arcobacteraceae</taxon>
        <taxon>Aliarcobacter</taxon>
    </lineage>
</organism>
<evidence type="ECO:0000259" key="9">
    <source>
        <dbReference type="PROSITE" id="PS51123"/>
    </source>
</evidence>
<comment type="caution">
    <text evidence="10">The sequence shown here is derived from an EMBL/GenBank/DDBJ whole genome shotgun (WGS) entry which is preliminary data.</text>
</comment>
<dbReference type="InterPro" id="IPR025713">
    <property type="entry name" value="MotB-like_N_dom"/>
</dbReference>
<dbReference type="EMBL" id="VBUF01000005">
    <property type="protein sequence ID" value="TLS70995.1"/>
    <property type="molecule type" value="Genomic_DNA"/>
</dbReference>
<keyword evidence="6 7" id="KW-0472">Membrane</keyword>
<dbReference type="PANTHER" id="PTHR30329:SF21">
    <property type="entry name" value="LIPOPROTEIN YIAD-RELATED"/>
    <property type="match status" value="1"/>
</dbReference>
<evidence type="ECO:0000313" key="11">
    <source>
        <dbReference type="Proteomes" id="UP000308001"/>
    </source>
</evidence>
<name>A0A5R9H8Q3_9BACT</name>
<proteinExistence type="inferred from homology"/>
<dbReference type="Gene3D" id="3.30.1330.60">
    <property type="entry name" value="OmpA-like domain"/>
    <property type="match status" value="1"/>
</dbReference>
<evidence type="ECO:0000256" key="3">
    <source>
        <dbReference type="ARBA" id="ARBA00022475"/>
    </source>
</evidence>
<dbReference type="InterPro" id="IPR036737">
    <property type="entry name" value="OmpA-like_sf"/>
</dbReference>
<accession>A0A5R9H8Q3</accession>
<dbReference type="Pfam" id="PF00691">
    <property type="entry name" value="OmpA"/>
    <property type="match status" value="1"/>
</dbReference>
<evidence type="ECO:0000256" key="5">
    <source>
        <dbReference type="ARBA" id="ARBA00022989"/>
    </source>
</evidence>
<keyword evidence="4 8" id="KW-0812">Transmembrane</keyword>
<evidence type="ECO:0000256" key="1">
    <source>
        <dbReference type="ARBA" id="ARBA00004162"/>
    </source>
</evidence>
<comment type="similarity">
    <text evidence="2">Belongs to the MotB family.</text>
</comment>
<protein>
    <recommendedName>
        <fullName evidence="9">OmpA-like domain-containing protein</fullName>
    </recommendedName>
</protein>
<keyword evidence="5 8" id="KW-1133">Transmembrane helix</keyword>
<dbReference type="AlphaFoldDB" id="A0A5R9H8Q3"/>
<gene>
    <name evidence="10" type="ORF">FE246_08500</name>
</gene>
<feature type="domain" description="OmpA-like" evidence="9">
    <location>
        <begin position="92"/>
        <end position="218"/>
    </location>
</feature>
<dbReference type="InterPro" id="IPR006665">
    <property type="entry name" value="OmpA-like"/>
</dbReference>
<dbReference type="PROSITE" id="PS51123">
    <property type="entry name" value="OMPA_2"/>
    <property type="match status" value="1"/>
</dbReference>
<reference evidence="10 11" key="1">
    <citation type="submission" date="2019-05" db="EMBL/GenBank/DDBJ databases">
        <title>Arcobacter cibarius and Arcobacter thereius providing challenges in identification an antibiotic susceptibility and Quinolone resistance.</title>
        <authorList>
            <person name="Busch A."/>
            <person name="Hanel I."/>
            <person name="Hotzel H."/>
            <person name="Tomaso H."/>
        </authorList>
    </citation>
    <scope>NUCLEOTIDE SEQUENCE [LARGE SCALE GENOMIC DNA]</scope>
    <source>
        <strain evidence="10 11">17CS1191_2</strain>
    </source>
</reference>